<evidence type="ECO:0000313" key="1">
    <source>
        <dbReference type="EMBL" id="RJF35241.1"/>
    </source>
</evidence>
<dbReference type="RefSeq" id="WP_119852807.1">
    <property type="nucleotide sequence ID" value="NZ_QYSE01000002.1"/>
</dbReference>
<comment type="caution">
    <text evidence="1">The sequence shown here is derived from an EMBL/GenBank/DDBJ whole genome shotgun (WGS) entry which is preliminary data.</text>
</comment>
<evidence type="ECO:0000313" key="2">
    <source>
        <dbReference type="Proteomes" id="UP000265938"/>
    </source>
</evidence>
<sequence>MRKFFLIIIIGYFAWDYYAVNYGGISPTETLQTKIIDPVKLNYSHNREITLSDYEKPDYECDGRQYCSQMNSLEEALFFTKNCPNTKLDQSPGEAPCQSDFILRD</sequence>
<gene>
    <name evidence="1" type="ORF">D4741_09650</name>
</gene>
<dbReference type="EMBL" id="QYSE01000002">
    <property type="protein sequence ID" value="RJF35241.1"/>
    <property type="molecule type" value="Genomic_DNA"/>
</dbReference>
<name>A0A3A3EID4_9GAMM</name>
<dbReference type="AlphaFoldDB" id="A0A3A3EID4"/>
<reference evidence="1 2" key="1">
    <citation type="submission" date="2018-09" db="EMBL/GenBank/DDBJ databases">
        <title>Identification of marine bacteria producing industrial enzymes.</title>
        <authorList>
            <person name="Cheng T.H."/>
            <person name="Saidin J."/>
            <person name="Muhd D.D."/>
            <person name="Isa M.N.M."/>
            <person name="Bakar M.F.A."/>
            <person name="Ismail N."/>
        </authorList>
    </citation>
    <scope>NUCLEOTIDE SEQUENCE [LARGE SCALE GENOMIC DNA]</scope>
    <source>
        <strain evidence="1 2">MNAD 1.6</strain>
    </source>
</reference>
<organism evidence="1 2">
    <name type="scientific">Pseudoalteromonas gelatinilytica</name>
    <dbReference type="NCBI Taxonomy" id="1703256"/>
    <lineage>
        <taxon>Bacteria</taxon>
        <taxon>Pseudomonadati</taxon>
        <taxon>Pseudomonadota</taxon>
        <taxon>Gammaproteobacteria</taxon>
        <taxon>Alteromonadales</taxon>
        <taxon>Pseudoalteromonadaceae</taxon>
        <taxon>Pseudoalteromonas</taxon>
    </lineage>
</organism>
<proteinExistence type="predicted"/>
<protein>
    <submittedName>
        <fullName evidence="1">Calcium-binding protein</fullName>
    </submittedName>
</protein>
<dbReference type="Proteomes" id="UP000265938">
    <property type="component" value="Unassembled WGS sequence"/>
</dbReference>
<accession>A0A3A3EID4</accession>